<reference evidence="2 3" key="1">
    <citation type="submission" date="2019-01" db="EMBL/GenBank/DDBJ databases">
        <title>RHIZO-ID as a novel technology for direct rhizobia identification.</title>
        <authorList>
            <person name="De Meyer S.E."/>
        </authorList>
    </citation>
    <scope>NUCLEOTIDE SEQUENCE [LARGE SCALE GENOMIC DNA]</scope>
    <source>
        <strain evidence="2 3">WSM448</strain>
    </source>
</reference>
<keyword evidence="1" id="KW-1133">Transmembrane helix</keyword>
<protein>
    <submittedName>
        <fullName evidence="2">Uncharacterized protein</fullName>
    </submittedName>
</protein>
<gene>
    <name evidence="2" type="ORF">EHI47_25470</name>
</gene>
<dbReference type="AlphaFoldDB" id="A0A444HRK7"/>
<keyword evidence="1" id="KW-0472">Membrane</keyword>
<proteinExistence type="predicted"/>
<dbReference type="Proteomes" id="UP000283817">
    <property type="component" value="Unassembled WGS sequence"/>
</dbReference>
<name>A0A444HRK7_RHILE</name>
<evidence type="ECO:0000313" key="3">
    <source>
        <dbReference type="Proteomes" id="UP000283817"/>
    </source>
</evidence>
<evidence type="ECO:0000256" key="1">
    <source>
        <dbReference type="SAM" id="Phobius"/>
    </source>
</evidence>
<sequence length="71" mass="7478">MLVADTLLTVEVGLLAGVAFLAGSSLANSVLAPGLKMQLCKIAPEPAMNVEQSRTRMMSFLVMKGAPRSPF</sequence>
<dbReference type="EMBL" id="SBHX01000061">
    <property type="protein sequence ID" value="RWX25606.1"/>
    <property type="molecule type" value="Genomic_DNA"/>
</dbReference>
<evidence type="ECO:0000313" key="2">
    <source>
        <dbReference type="EMBL" id="RWX25606.1"/>
    </source>
</evidence>
<feature type="transmembrane region" description="Helical" evidence="1">
    <location>
        <begin position="12"/>
        <end position="31"/>
    </location>
</feature>
<comment type="caution">
    <text evidence="2">The sequence shown here is derived from an EMBL/GenBank/DDBJ whole genome shotgun (WGS) entry which is preliminary data.</text>
</comment>
<organism evidence="2 3">
    <name type="scientific">Rhizobium leguminosarum</name>
    <dbReference type="NCBI Taxonomy" id="384"/>
    <lineage>
        <taxon>Bacteria</taxon>
        <taxon>Pseudomonadati</taxon>
        <taxon>Pseudomonadota</taxon>
        <taxon>Alphaproteobacteria</taxon>
        <taxon>Hyphomicrobiales</taxon>
        <taxon>Rhizobiaceae</taxon>
        <taxon>Rhizobium/Agrobacterium group</taxon>
        <taxon>Rhizobium</taxon>
    </lineage>
</organism>
<accession>A0A444HRK7</accession>
<keyword evidence="1" id="KW-0812">Transmembrane</keyword>